<comment type="caution">
    <text evidence="2">The sequence shown here is derived from an EMBL/GenBank/DDBJ whole genome shotgun (WGS) entry which is preliminary data.</text>
</comment>
<evidence type="ECO:0000313" key="3">
    <source>
        <dbReference type="Proteomes" id="UP001341444"/>
    </source>
</evidence>
<evidence type="ECO:0000313" key="2">
    <source>
        <dbReference type="EMBL" id="MED1203996.1"/>
    </source>
</evidence>
<feature type="compositionally biased region" description="Polar residues" evidence="1">
    <location>
        <begin position="35"/>
        <end position="44"/>
    </location>
</feature>
<dbReference type="Proteomes" id="UP001341444">
    <property type="component" value="Unassembled WGS sequence"/>
</dbReference>
<protein>
    <submittedName>
        <fullName evidence="2">Uncharacterized protein</fullName>
    </submittedName>
</protein>
<feature type="compositionally biased region" description="Basic residues" evidence="1">
    <location>
        <begin position="1"/>
        <end position="13"/>
    </location>
</feature>
<sequence length="44" mass="5205">MKNYSKRKNKKKGFLKDYLKNKLKNWKPAPGKPPLSNQKSQTDK</sequence>
<keyword evidence="3" id="KW-1185">Reference proteome</keyword>
<accession>A0ABU6MH43</accession>
<reference evidence="2 3" key="1">
    <citation type="submission" date="2023-03" db="EMBL/GenBank/DDBJ databases">
        <title>Bacillus Genome Sequencing.</title>
        <authorList>
            <person name="Dunlap C."/>
        </authorList>
    </citation>
    <scope>NUCLEOTIDE SEQUENCE [LARGE SCALE GENOMIC DNA]</scope>
    <source>
        <strain evidence="2 3">B-23453</strain>
    </source>
</reference>
<organism evidence="2 3">
    <name type="scientific">Heyndrickxia acidicola</name>
    <dbReference type="NCBI Taxonomy" id="209389"/>
    <lineage>
        <taxon>Bacteria</taxon>
        <taxon>Bacillati</taxon>
        <taxon>Bacillota</taxon>
        <taxon>Bacilli</taxon>
        <taxon>Bacillales</taxon>
        <taxon>Bacillaceae</taxon>
        <taxon>Heyndrickxia</taxon>
    </lineage>
</organism>
<dbReference type="RefSeq" id="WP_260525546.1">
    <property type="nucleotide sequence ID" value="NZ_JARMAB010000019.1"/>
</dbReference>
<evidence type="ECO:0000256" key="1">
    <source>
        <dbReference type="SAM" id="MobiDB-lite"/>
    </source>
</evidence>
<dbReference type="EMBL" id="JARMAB010000019">
    <property type="protein sequence ID" value="MED1203996.1"/>
    <property type="molecule type" value="Genomic_DNA"/>
</dbReference>
<proteinExistence type="predicted"/>
<gene>
    <name evidence="2" type="ORF">P4T90_13135</name>
</gene>
<feature type="region of interest" description="Disordered" evidence="1">
    <location>
        <begin position="1"/>
        <end position="44"/>
    </location>
</feature>
<name>A0ABU6MH43_9BACI</name>